<feature type="region of interest" description="Disordered" evidence="1">
    <location>
        <begin position="1"/>
        <end position="24"/>
    </location>
</feature>
<name>A0A9P6LNS0_9FUNG</name>
<gene>
    <name evidence="2" type="ORF">BGZ65_000329</name>
</gene>
<feature type="non-terminal residue" evidence="2">
    <location>
        <position position="1"/>
    </location>
</feature>
<dbReference type="AlphaFoldDB" id="A0A9P6LNS0"/>
<sequence length="81" mass="8888">MDDAPSPNDELRHSTNNVDLRSVPPLATPPFRLHLAAAHETVAIPARKDTKNGGHVILLDDIQLVYNNTKHILNDGTTVPF</sequence>
<accession>A0A9P6LNS0</accession>
<proteinExistence type="predicted"/>
<evidence type="ECO:0000256" key="1">
    <source>
        <dbReference type="SAM" id="MobiDB-lite"/>
    </source>
</evidence>
<dbReference type="Proteomes" id="UP000749646">
    <property type="component" value="Unassembled WGS sequence"/>
</dbReference>
<comment type="caution">
    <text evidence="2">The sequence shown here is derived from an EMBL/GenBank/DDBJ whole genome shotgun (WGS) entry which is preliminary data.</text>
</comment>
<organism evidence="2 3">
    <name type="scientific">Modicella reniformis</name>
    <dbReference type="NCBI Taxonomy" id="1440133"/>
    <lineage>
        <taxon>Eukaryota</taxon>
        <taxon>Fungi</taxon>
        <taxon>Fungi incertae sedis</taxon>
        <taxon>Mucoromycota</taxon>
        <taxon>Mortierellomycotina</taxon>
        <taxon>Mortierellomycetes</taxon>
        <taxon>Mortierellales</taxon>
        <taxon>Mortierellaceae</taxon>
        <taxon>Modicella</taxon>
    </lineage>
</organism>
<reference evidence="2" key="1">
    <citation type="journal article" date="2020" name="Fungal Divers.">
        <title>Resolving the Mortierellaceae phylogeny through synthesis of multi-gene phylogenetics and phylogenomics.</title>
        <authorList>
            <person name="Vandepol N."/>
            <person name="Liber J."/>
            <person name="Desiro A."/>
            <person name="Na H."/>
            <person name="Kennedy M."/>
            <person name="Barry K."/>
            <person name="Grigoriev I.V."/>
            <person name="Miller A.N."/>
            <person name="O'Donnell K."/>
            <person name="Stajich J.E."/>
            <person name="Bonito G."/>
        </authorList>
    </citation>
    <scope>NUCLEOTIDE SEQUENCE</scope>
    <source>
        <strain evidence="2">MES-2147</strain>
    </source>
</reference>
<protein>
    <submittedName>
        <fullName evidence="2">Uncharacterized protein</fullName>
    </submittedName>
</protein>
<dbReference type="EMBL" id="JAAAHW010011988">
    <property type="protein sequence ID" value="KAF9916337.1"/>
    <property type="molecule type" value="Genomic_DNA"/>
</dbReference>
<evidence type="ECO:0000313" key="2">
    <source>
        <dbReference type="EMBL" id="KAF9916337.1"/>
    </source>
</evidence>
<evidence type="ECO:0000313" key="3">
    <source>
        <dbReference type="Proteomes" id="UP000749646"/>
    </source>
</evidence>
<keyword evidence="3" id="KW-1185">Reference proteome</keyword>